<gene>
    <name evidence="1" type="ORF">AMPC_07160</name>
</gene>
<protein>
    <submittedName>
        <fullName evidence="1">Uncharacterized protein</fullName>
    </submittedName>
</protein>
<sequence length="295" mass="30887">MPEIRQNAPPTFRRVFLPDDPSLKRGKTSYAAWGTAAVPAVRQAPGVRVDCGGAVYSITLDPEYTTPGVVMAVDPNGSGNPVLLRPGETLPVPQGCSSFQAWNPVGLWARFGDAAGPQLGYVGFLVGTELGFRPTFDPQRAGRARVQELLGCATLTAADPNAGNPPVAVVTSGLKSLRVTVVPSSGAAADPAAMLRPADLAATIRLWKLLPYFQVYVNPIGLVTYTNGFDVDDPRLSDPAQQSLWVPGGASDLAVSQTSLVFDLDVPVGADVLGFTLPSRAGTGVTQIGIHVEGR</sequence>
<evidence type="ECO:0000313" key="2">
    <source>
        <dbReference type="Proteomes" id="UP001162734"/>
    </source>
</evidence>
<accession>A0ABM7X723</accession>
<dbReference type="EMBL" id="AP025592">
    <property type="protein sequence ID" value="BDG07603.1"/>
    <property type="molecule type" value="Genomic_DNA"/>
</dbReference>
<organism evidence="1 2">
    <name type="scientific">Anaeromyxobacter paludicola</name>
    <dbReference type="NCBI Taxonomy" id="2918171"/>
    <lineage>
        <taxon>Bacteria</taxon>
        <taxon>Pseudomonadati</taxon>
        <taxon>Myxococcota</taxon>
        <taxon>Myxococcia</taxon>
        <taxon>Myxococcales</taxon>
        <taxon>Cystobacterineae</taxon>
        <taxon>Anaeromyxobacteraceae</taxon>
        <taxon>Anaeromyxobacter</taxon>
    </lineage>
</organism>
<evidence type="ECO:0000313" key="1">
    <source>
        <dbReference type="EMBL" id="BDG07603.1"/>
    </source>
</evidence>
<dbReference type="Proteomes" id="UP001162734">
    <property type="component" value="Chromosome"/>
</dbReference>
<name>A0ABM7X723_9BACT</name>
<proteinExistence type="predicted"/>
<dbReference type="RefSeq" id="WP_248344406.1">
    <property type="nucleotide sequence ID" value="NZ_AP025592.1"/>
</dbReference>
<reference evidence="2" key="1">
    <citation type="journal article" date="2022" name="Int. J. Syst. Evol. Microbiol.">
        <title>Anaeromyxobacter oryzae sp. nov., Anaeromyxobacter diazotrophicus sp. nov. and Anaeromyxobacter paludicola sp. nov., isolated from paddy soils.</title>
        <authorList>
            <person name="Itoh H."/>
            <person name="Xu Z."/>
            <person name="Mise K."/>
            <person name="Masuda Y."/>
            <person name="Ushijima N."/>
            <person name="Hayakawa C."/>
            <person name="Shiratori Y."/>
            <person name="Senoo K."/>
        </authorList>
    </citation>
    <scope>NUCLEOTIDE SEQUENCE [LARGE SCALE GENOMIC DNA]</scope>
    <source>
        <strain evidence="2">Red630</strain>
    </source>
</reference>
<keyword evidence="2" id="KW-1185">Reference proteome</keyword>